<dbReference type="InterPro" id="IPR036097">
    <property type="entry name" value="HisK_dim/P_sf"/>
</dbReference>
<dbReference type="AlphaFoldDB" id="H1YAT8"/>
<dbReference type="EMBL" id="CM001403">
    <property type="protein sequence ID" value="EHQ29547.1"/>
    <property type="molecule type" value="Genomic_DNA"/>
</dbReference>
<accession>H1YAT8</accession>
<keyword evidence="10" id="KW-0418">Kinase</keyword>
<evidence type="ECO:0000256" key="5">
    <source>
        <dbReference type="PROSITE-ProRule" id="PRU00169"/>
    </source>
</evidence>
<gene>
    <name evidence="10" type="ORF">Mucpa_5475</name>
</gene>
<sequence length="783" mass="87607">MKIGKSLYAFLLLFCCLTAVGFANTQPLAKKGVVDLRRQSFFEKIPLDGQWCFYWHQLINPNDTTKHNACIVDFPFKWNGFSLRGETLPSFGYATYQLTVLLPSKTPPLSLSVPDAYCAYRLYLNGKMVAEDGRVSNTPEGFEAHWQNNIVDVPTGVDTLKVVLQIANFVHSKGGISKSIVIGERRMIDLSRRRSEAIDLLLTGCLFMGGLFFLGLYIFGNRDKAILLFSLYSIVYSYRIIGVNNYELHTILPDISWYVTIRLEYISLFAGIGLFGLYTLYLYPRDIYKPIVYVIGSICFLFSAASAVLPPLYFTQLINPFLIVTVFCLVFIPYVYIKAYRNKRPGSGYALASSFSLMVVFSISLFHYWAIIGPLQLLNFAGYVSFFFLQSLILSHRVSFALKRARAQAEQGLKAKSEFLSTMSHEIRTPLNSVIGMSHLLLKTNPRPDQVEHLDVMLFSANNLLAIVNDILDYNKIEAGKIVFEHTEMDIASIAGNIVAGLQNSANDKGIGLKLQVDSALNNKVIGDPTRLFQVISNLVHNAIKFTQAGGVEVGITVKGQTEHDVTLSIWVKDTGIGISKDKQKLIFERFTQADSSTSRGFGGTGLGLAISKRILELQNSTLQLESEEGKGSTFYFIQTFLKSIKTVEQLKKEDNLPKEDNKPFTGIHILLVEDNPMNVLVAQKFLQRWGADIDVAANGLEALNKLDISKHQLVLMDLHMPVMDGYESARNIRAQGISIPIIALTANLPGEIQLKVKEAGIDDIMVKPFLPDELYRKVLHYI</sequence>
<feature type="signal peptide" evidence="7">
    <location>
        <begin position="1"/>
        <end position="25"/>
    </location>
</feature>
<dbReference type="PANTHER" id="PTHR45339:SF1">
    <property type="entry name" value="HYBRID SIGNAL TRANSDUCTION HISTIDINE KINASE J"/>
    <property type="match status" value="1"/>
</dbReference>
<dbReference type="OrthoDB" id="9811889at2"/>
<dbReference type="InterPro" id="IPR036890">
    <property type="entry name" value="HATPase_C_sf"/>
</dbReference>
<feature type="chain" id="PRO_5003557186" description="histidine kinase" evidence="7">
    <location>
        <begin position="26"/>
        <end position="783"/>
    </location>
</feature>
<keyword evidence="4" id="KW-0902">Two-component regulatory system</keyword>
<dbReference type="PROSITE" id="PS50109">
    <property type="entry name" value="HIS_KIN"/>
    <property type="match status" value="1"/>
</dbReference>
<dbReference type="InterPro" id="IPR004358">
    <property type="entry name" value="Sig_transdc_His_kin-like_C"/>
</dbReference>
<dbReference type="SMART" id="SM00448">
    <property type="entry name" value="REC"/>
    <property type="match status" value="1"/>
</dbReference>
<dbReference type="Proteomes" id="UP000002774">
    <property type="component" value="Chromosome"/>
</dbReference>
<evidence type="ECO:0000313" key="11">
    <source>
        <dbReference type="Proteomes" id="UP000002774"/>
    </source>
</evidence>
<evidence type="ECO:0000256" key="1">
    <source>
        <dbReference type="ARBA" id="ARBA00000085"/>
    </source>
</evidence>
<dbReference type="EC" id="2.7.13.3" evidence="2"/>
<reference evidence="10" key="1">
    <citation type="submission" date="2011-09" db="EMBL/GenBank/DDBJ databases">
        <title>The permanent draft genome of Mucilaginibacter paludis DSM 18603.</title>
        <authorList>
            <consortium name="US DOE Joint Genome Institute (JGI-PGF)"/>
            <person name="Lucas S."/>
            <person name="Han J."/>
            <person name="Lapidus A."/>
            <person name="Bruce D."/>
            <person name="Goodwin L."/>
            <person name="Pitluck S."/>
            <person name="Peters L."/>
            <person name="Kyrpides N."/>
            <person name="Mavromatis K."/>
            <person name="Ivanova N."/>
            <person name="Mikhailova N."/>
            <person name="Held B."/>
            <person name="Detter J.C."/>
            <person name="Tapia R."/>
            <person name="Han C."/>
            <person name="Land M."/>
            <person name="Hauser L."/>
            <person name="Markowitz V."/>
            <person name="Cheng J.-F."/>
            <person name="Hugenholtz P."/>
            <person name="Woyke T."/>
            <person name="Wu D."/>
            <person name="Tindall B."/>
            <person name="Brambilla E."/>
            <person name="Klenk H.-P."/>
            <person name="Eisen J.A."/>
        </authorList>
    </citation>
    <scope>NUCLEOTIDE SEQUENCE [LARGE SCALE GENOMIC DNA]</scope>
    <source>
        <strain evidence="10">DSM 18603</strain>
    </source>
</reference>
<comment type="catalytic activity">
    <reaction evidence="1">
        <text>ATP + protein L-histidine = ADP + protein N-phospho-L-histidine.</text>
        <dbReference type="EC" id="2.7.13.3"/>
    </reaction>
</comment>
<dbReference type="GO" id="GO:0000155">
    <property type="term" value="F:phosphorelay sensor kinase activity"/>
    <property type="evidence" value="ECO:0007669"/>
    <property type="project" value="InterPro"/>
</dbReference>
<evidence type="ECO:0000256" key="3">
    <source>
        <dbReference type="ARBA" id="ARBA00022553"/>
    </source>
</evidence>
<dbReference type="Pfam" id="PF00072">
    <property type="entry name" value="Response_reg"/>
    <property type="match status" value="1"/>
</dbReference>
<keyword evidence="6" id="KW-1133">Transmembrane helix</keyword>
<dbReference type="RefSeq" id="WP_008510817.1">
    <property type="nucleotide sequence ID" value="NZ_CM001403.1"/>
</dbReference>
<dbReference type="eggNOG" id="COG0784">
    <property type="taxonomic scope" value="Bacteria"/>
</dbReference>
<dbReference type="eggNOG" id="COG2205">
    <property type="taxonomic scope" value="Bacteria"/>
</dbReference>
<dbReference type="Pfam" id="PF07695">
    <property type="entry name" value="7TMR-DISM_7TM"/>
    <property type="match status" value="1"/>
</dbReference>
<dbReference type="SUPFAM" id="SSF47384">
    <property type="entry name" value="Homodimeric domain of signal transducing histidine kinase"/>
    <property type="match status" value="1"/>
</dbReference>
<evidence type="ECO:0000256" key="7">
    <source>
        <dbReference type="SAM" id="SignalP"/>
    </source>
</evidence>
<dbReference type="InterPro" id="IPR011623">
    <property type="entry name" value="7TMR_DISM_rcpt_extracell_dom1"/>
</dbReference>
<dbReference type="PANTHER" id="PTHR45339">
    <property type="entry name" value="HYBRID SIGNAL TRANSDUCTION HISTIDINE KINASE J"/>
    <property type="match status" value="1"/>
</dbReference>
<dbReference type="InterPro" id="IPR005467">
    <property type="entry name" value="His_kinase_dom"/>
</dbReference>
<dbReference type="Gene3D" id="1.10.287.130">
    <property type="match status" value="1"/>
</dbReference>
<dbReference type="STRING" id="714943.Mucpa_5475"/>
<dbReference type="HOGENOM" id="CLU_011115_1_1_10"/>
<organism evidence="10 11">
    <name type="scientific">Mucilaginibacter paludis DSM 18603</name>
    <dbReference type="NCBI Taxonomy" id="714943"/>
    <lineage>
        <taxon>Bacteria</taxon>
        <taxon>Pseudomonadati</taxon>
        <taxon>Bacteroidota</taxon>
        <taxon>Sphingobacteriia</taxon>
        <taxon>Sphingobacteriales</taxon>
        <taxon>Sphingobacteriaceae</taxon>
        <taxon>Mucilaginibacter</taxon>
    </lineage>
</organism>
<keyword evidence="10" id="KW-0808">Transferase</keyword>
<dbReference type="PRINTS" id="PR00344">
    <property type="entry name" value="BCTRLSENSOR"/>
</dbReference>
<dbReference type="SMART" id="SM00388">
    <property type="entry name" value="HisKA"/>
    <property type="match status" value="1"/>
</dbReference>
<dbReference type="CDD" id="cd16922">
    <property type="entry name" value="HATPase_EvgS-ArcB-TorS-like"/>
    <property type="match status" value="1"/>
</dbReference>
<dbReference type="InterPro" id="IPR003594">
    <property type="entry name" value="HATPase_dom"/>
</dbReference>
<name>H1YAT8_9SPHI</name>
<dbReference type="PROSITE" id="PS50110">
    <property type="entry name" value="RESPONSE_REGULATORY"/>
    <property type="match status" value="1"/>
</dbReference>
<dbReference type="InterPro" id="IPR001789">
    <property type="entry name" value="Sig_transdc_resp-reg_receiver"/>
</dbReference>
<dbReference type="InterPro" id="IPR008979">
    <property type="entry name" value="Galactose-bd-like_sf"/>
</dbReference>
<feature type="transmembrane region" description="Helical" evidence="6">
    <location>
        <begin position="226"/>
        <end position="245"/>
    </location>
</feature>
<feature type="domain" description="Histidine kinase" evidence="8">
    <location>
        <begin position="422"/>
        <end position="643"/>
    </location>
</feature>
<feature type="transmembrane region" description="Helical" evidence="6">
    <location>
        <begin position="349"/>
        <end position="371"/>
    </location>
</feature>
<evidence type="ECO:0000256" key="2">
    <source>
        <dbReference type="ARBA" id="ARBA00012438"/>
    </source>
</evidence>
<dbReference type="Pfam" id="PF00512">
    <property type="entry name" value="HisKA"/>
    <property type="match status" value="1"/>
</dbReference>
<protein>
    <recommendedName>
        <fullName evidence="2">histidine kinase</fullName>
        <ecNumber evidence="2">2.7.13.3</ecNumber>
    </recommendedName>
</protein>
<dbReference type="Pfam" id="PF02518">
    <property type="entry name" value="HATPase_c"/>
    <property type="match status" value="1"/>
</dbReference>
<feature type="domain" description="Response regulatory" evidence="9">
    <location>
        <begin position="669"/>
        <end position="783"/>
    </location>
</feature>
<dbReference type="SUPFAM" id="SSF55874">
    <property type="entry name" value="ATPase domain of HSP90 chaperone/DNA topoisomerase II/histidine kinase"/>
    <property type="match status" value="1"/>
</dbReference>
<dbReference type="SUPFAM" id="SSF49785">
    <property type="entry name" value="Galactose-binding domain-like"/>
    <property type="match status" value="1"/>
</dbReference>
<dbReference type="CDD" id="cd17546">
    <property type="entry name" value="REC_hyHK_CKI1_RcsC-like"/>
    <property type="match status" value="1"/>
</dbReference>
<dbReference type="Gene3D" id="3.40.50.2300">
    <property type="match status" value="1"/>
</dbReference>
<evidence type="ECO:0000256" key="6">
    <source>
        <dbReference type="SAM" id="Phobius"/>
    </source>
</evidence>
<feature type="transmembrane region" description="Helical" evidence="6">
    <location>
        <begin position="318"/>
        <end position="337"/>
    </location>
</feature>
<dbReference type="InterPro" id="IPR003661">
    <property type="entry name" value="HisK_dim/P_dom"/>
</dbReference>
<evidence type="ECO:0000256" key="4">
    <source>
        <dbReference type="ARBA" id="ARBA00023012"/>
    </source>
</evidence>
<keyword evidence="7" id="KW-0732">Signal</keyword>
<keyword evidence="11" id="KW-1185">Reference proteome</keyword>
<dbReference type="Gene3D" id="3.30.565.10">
    <property type="entry name" value="Histidine kinase-like ATPase, C-terminal domain"/>
    <property type="match status" value="1"/>
</dbReference>
<evidence type="ECO:0000313" key="10">
    <source>
        <dbReference type="EMBL" id="EHQ29547.1"/>
    </source>
</evidence>
<dbReference type="InterPro" id="IPR011006">
    <property type="entry name" value="CheY-like_superfamily"/>
</dbReference>
<dbReference type="SMART" id="SM00387">
    <property type="entry name" value="HATPase_c"/>
    <property type="match status" value="1"/>
</dbReference>
<evidence type="ECO:0000259" key="9">
    <source>
        <dbReference type="PROSITE" id="PS50110"/>
    </source>
</evidence>
<keyword evidence="6" id="KW-0812">Transmembrane</keyword>
<dbReference type="SUPFAM" id="SSF52172">
    <property type="entry name" value="CheY-like"/>
    <property type="match status" value="1"/>
</dbReference>
<keyword evidence="3 5" id="KW-0597">Phosphoprotein</keyword>
<feature type="transmembrane region" description="Helical" evidence="6">
    <location>
        <begin position="291"/>
        <end position="312"/>
    </location>
</feature>
<evidence type="ECO:0000259" key="8">
    <source>
        <dbReference type="PROSITE" id="PS50109"/>
    </source>
</evidence>
<dbReference type="FunFam" id="3.30.565.10:FF:000010">
    <property type="entry name" value="Sensor histidine kinase RcsC"/>
    <property type="match status" value="1"/>
</dbReference>
<keyword evidence="6" id="KW-0472">Membrane</keyword>
<feature type="transmembrane region" description="Helical" evidence="6">
    <location>
        <begin position="200"/>
        <end position="219"/>
    </location>
</feature>
<feature type="modified residue" description="4-aspartylphosphate" evidence="5">
    <location>
        <position position="718"/>
    </location>
</feature>
<proteinExistence type="predicted"/>
<dbReference type="CDD" id="cd00082">
    <property type="entry name" value="HisKA"/>
    <property type="match status" value="1"/>
</dbReference>
<feature type="transmembrane region" description="Helical" evidence="6">
    <location>
        <begin position="265"/>
        <end position="284"/>
    </location>
</feature>